<accession>A0AAV7G279</accession>
<protein>
    <submittedName>
        <fullName evidence="1">Uncharacterized protein</fullName>
    </submittedName>
</protein>
<dbReference type="EMBL" id="JAGFBR010000018">
    <property type="protein sequence ID" value="KAH0450250.1"/>
    <property type="molecule type" value="Genomic_DNA"/>
</dbReference>
<name>A0AAV7G279_DENCH</name>
<keyword evidence="2" id="KW-1185">Reference proteome</keyword>
<gene>
    <name evidence="1" type="ORF">IEQ34_020942</name>
</gene>
<comment type="caution">
    <text evidence="1">The sequence shown here is derived from an EMBL/GenBank/DDBJ whole genome shotgun (WGS) entry which is preliminary data.</text>
</comment>
<sequence length="116" mass="12358">MVMVLLKKMLSLVEDISNLLLTDLVVLNNGSNVSSTCMYLVCVGGEGICELIPSPIDLDIVKKPNVELCQVNMEVINDFSSDLETLVGPKESDPVGGLVHVDSGLDCISSTEGGNY</sequence>
<organism evidence="1 2">
    <name type="scientific">Dendrobium chrysotoxum</name>
    <name type="common">Orchid</name>
    <dbReference type="NCBI Taxonomy" id="161865"/>
    <lineage>
        <taxon>Eukaryota</taxon>
        <taxon>Viridiplantae</taxon>
        <taxon>Streptophyta</taxon>
        <taxon>Embryophyta</taxon>
        <taxon>Tracheophyta</taxon>
        <taxon>Spermatophyta</taxon>
        <taxon>Magnoliopsida</taxon>
        <taxon>Liliopsida</taxon>
        <taxon>Asparagales</taxon>
        <taxon>Orchidaceae</taxon>
        <taxon>Epidendroideae</taxon>
        <taxon>Malaxideae</taxon>
        <taxon>Dendrobiinae</taxon>
        <taxon>Dendrobium</taxon>
    </lineage>
</organism>
<evidence type="ECO:0000313" key="1">
    <source>
        <dbReference type="EMBL" id="KAH0450250.1"/>
    </source>
</evidence>
<evidence type="ECO:0000313" key="2">
    <source>
        <dbReference type="Proteomes" id="UP000775213"/>
    </source>
</evidence>
<proteinExistence type="predicted"/>
<dbReference type="Proteomes" id="UP000775213">
    <property type="component" value="Unassembled WGS sequence"/>
</dbReference>
<reference evidence="1 2" key="1">
    <citation type="journal article" date="2021" name="Hortic Res">
        <title>Chromosome-scale assembly of the Dendrobium chrysotoxum genome enhances the understanding of orchid evolution.</title>
        <authorList>
            <person name="Zhang Y."/>
            <person name="Zhang G.Q."/>
            <person name="Zhang D."/>
            <person name="Liu X.D."/>
            <person name="Xu X.Y."/>
            <person name="Sun W.H."/>
            <person name="Yu X."/>
            <person name="Zhu X."/>
            <person name="Wang Z.W."/>
            <person name="Zhao X."/>
            <person name="Zhong W.Y."/>
            <person name="Chen H."/>
            <person name="Yin W.L."/>
            <person name="Huang T."/>
            <person name="Niu S.C."/>
            <person name="Liu Z.J."/>
        </authorList>
    </citation>
    <scope>NUCLEOTIDE SEQUENCE [LARGE SCALE GENOMIC DNA]</scope>
    <source>
        <strain evidence="1">Lindl</strain>
    </source>
</reference>
<dbReference type="AlphaFoldDB" id="A0AAV7G279"/>